<feature type="binding site" evidence="8">
    <location>
        <position position="353"/>
    </location>
    <ligand>
        <name>Mn(2+)</name>
        <dbReference type="ChEBI" id="CHEBI:29035"/>
        <label>2</label>
    </ligand>
</feature>
<dbReference type="RefSeq" id="WP_096282138.1">
    <property type="nucleotide sequence ID" value="NZ_CBCSBM010000002.1"/>
</dbReference>
<keyword evidence="7 8" id="KW-0464">Manganese</keyword>
<dbReference type="NCBIfam" id="NF002077">
    <property type="entry name" value="PRK00913.2-4"/>
    <property type="match status" value="1"/>
</dbReference>
<comment type="subcellular location">
    <subcellularLocation>
        <location evidence="8">Cytoplasm</location>
    </subcellularLocation>
</comment>
<dbReference type="Gene3D" id="3.40.630.10">
    <property type="entry name" value="Zn peptidases"/>
    <property type="match status" value="1"/>
</dbReference>
<comment type="caution">
    <text evidence="10">The sequence shown here is derived from an EMBL/GenBank/DDBJ whole genome shotgun (WGS) entry which is preliminary data.</text>
</comment>
<comment type="catalytic activity">
    <reaction evidence="1 8">
        <text>Release of an N-terminal amino acid, Xaa-|-Yaa-, in which Xaa is preferably Leu, but may be other amino acids including Pro although not Arg or Lys, and Yaa may be Pro. Amino acid amides and methyl esters are also readily hydrolyzed, but rates on arylamides are exceedingly low.</text>
        <dbReference type="EC" id="3.4.11.1"/>
    </reaction>
</comment>
<evidence type="ECO:0000256" key="7">
    <source>
        <dbReference type="ARBA" id="ARBA00023211"/>
    </source>
</evidence>
<sequence length="506" mass="53878">MEFSVQTANPAKTETACLLVPVFKGSDLLPSVAKLDDASERLIGQLMERGDFDASLGSVLMIPFAPGLGAQRLLLVGLGEREKCQEAAYIKALDAAMAALVKLPIDEASVIFNDIPLTDRDAAWKARKVLEAAERAIYRFDQFKSTPAPAPSLTKLTLVISDASTQPIVQQGALVGNAIGQGINYTRTLGNLPANICTPSYLAEQAQQLGRESNSALDVEILDEEALEALGARSLLSVGRGSKEPTRLIVMKYTGAENAEDAPHVLVGKGITFDTGGISLKPGEGMDEMKFDMCGAASVFGTVKAVLAIKPKLNLVFIVAAAENMPDGHATKPGDIIKTMKGLTVEVLNTDAEGRLVLCDALTYAERFTPASVVDIATLTGAVIIGLGHHATGLLSNDDDLALDLLDAGEAAWDRAWHLPLWDEYQEQLDSNFADLANIGGRPAGTITAACFLSRFADHFPWAHLDIAGTAWHSGKQKGATGRPVGLLTQYLLDRETDTQVENSDA</sequence>
<feature type="active site" evidence="8">
    <location>
        <position position="281"/>
    </location>
</feature>
<feature type="active site" evidence="8">
    <location>
        <position position="355"/>
    </location>
</feature>
<keyword evidence="4 8" id="KW-0031">Aminopeptidase</keyword>
<protein>
    <recommendedName>
        <fullName evidence="8">Probable cytosol aminopeptidase</fullName>
        <ecNumber evidence="8">3.4.11.1</ecNumber>
    </recommendedName>
    <alternativeName>
        <fullName evidence="8">Leucine aminopeptidase</fullName>
        <shortName evidence="8">LAP</shortName>
        <ecNumber evidence="8">3.4.11.10</ecNumber>
    </alternativeName>
    <alternativeName>
        <fullName evidence="8">Leucyl aminopeptidase</fullName>
    </alternativeName>
</protein>
<dbReference type="PRINTS" id="PR00481">
    <property type="entry name" value="LAMNOPPTDASE"/>
</dbReference>
<dbReference type="PROSITE" id="PS00631">
    <property type="entry name" value="CYTOSOL_AP"/>
    <property type="match status" value="1"/>
</dbReference>
<dbReference type="Gene3D" id="3.40.220.10">
    <property type="entry name" value="Leucine Aminopeptidase, subunit E, domain 1"/>
    <property type="match status" value="1"/>
</dbReference>
<evidence type="ECO:0000259" key="9">
    <source>
        <dbReference type="PROSITE" id="PS00631"/>
    </source>
</evidence>
<feature type="binding site" evidence="8">
    <location>
        <position position="269"/>
    </location>
    <ligand>
        <name>Mn(2+)</name>
        <dbReference type="ChEBI" id="CHEBI:29035"/>
        <label>2</label>
    </ligand>
</feature>
<feature type="binding site" evidence="8">
    <location>
        <position position="353"/>
    </location>
    <ligand>
        <name>Mn(2+)</name>
        <dbReference type="ChEBI" id="CHEBI:29035"/>
        <label>1</label>
    </ligand>
</feature>
<dbReference type="NCBIfam" id="NF002074">
    <property type="entry name" value="PRK00913.1-4"/>
    <property type="match status" value="1"/>
</dbReference>
<evidence type="ECO:0000313" key="11">
    <source>
        <dbReference type="Proteomes" id="UP001645039"/>
    </source>
</evidence>
<dbReference type="SUPFAM" id="SSF53187">
    <property type="entry name" value="Zn-dependent exopeptidases"/>
    <property type="match status" value="1"/>
</dbReference>
<dbReference type="SUPFAM" id="SSF52949">
    <property type="entry name" value="Macro domain-like"/>
    <property type="match status" value="1"/>
</dbReference>
<dbReference type="EMBL" id="RRZD01000005">
    <property type="protein sequence ID" value="MBE0399773.1"/>
    <property type="molecule type" value="Genomic_DNA"/>
</dbReference>
<feature type="binding site" evidence="8">
    <location>
        <position position="351"/>
    </location>
    <ligand>
        <name>Mn(2+)</name>
        <dbReference type="ChEBI" id="CHEBI:29035"/>
        <label>1</label>
    </ligand>
</feature>
<dbReference type="CDD" id="cd00433">
    <property type="entry name" value="Peptidase_M17"/>
    <property type="match status" value="1"/>
</dbReference>
<dbReference type="EC" id="3.4.11.10" evidence="8"/>
<dbReference type="InterPro" id="IPR023042">
    <property type="entry name" value="Peptidase_M17_leu_NH2_pept"/>
</dbReference>
<feature type="binding site" evidence="8">
    <location>
        <position position="292"/>
    </location>
    <ligand>
        <name>Mn(2+)</name>
        <dbReference type="ChEBI" id="CHEBI:29035"/>
        <label>2</label>
    </ligand>
</feature>
<comment type="similarity">
    <text evidence="3 8">Belongs to the peptidase M17 family.</text>
</comment>
<dbReference type="EC" id="3.4.11.1" evidence="8"/>
<comment type="function">
    <text evidence="8">Presumably involved in the processing and regular turnover of intracellular proteins. Catalyzes the removal of unsubstituted N-terminal amino acids from various peptides.</text>
</comment>
<keyword evidence="6 8" id="KW-0378">Hydrolase</keyword>
<evidence type="ECO:0000256" key="6">
    <source>
        <dbReference type="ARBA" id="ARBA00022801"/>
    </source>
</evidence>
<dbReference type="InterPro" id="IPR008283">
    <property type="entry name" value="Peptidase_M17_N"/>
</dbReference>
<accession>A0ABR9EZX9</accession>
<dbReference type="Pfam" id="PF02789">
    <property type="entry name" value="Peptidase_M17_N"/>
    <property type="match status" value="1"/>
</dbReference>
<evidence type="ECO:0000256" key="5">
    <source>
        <dbReference type="ARBA" id="ARBA00022670"/>
    </source>
</evidence>
<dbReference type="HAMAP" id="MF_00181">
    <property type="entry name" value="Cytosol_peptidase_M17"/>
    <property type="match status" value="1"/>
</dbReference>
<comment type="cofactor">
    <cofactor evidence="8">
        <name>Mn(2+)</name>
        <dbReference type="ChEBI" id="CHEBI:29035"/>
    </cofactor>
    <text evidence="8">Binds 2 manganese ions per subunit.</text>
</comment>
<keyword evidence="11" id="KW-1185">Reference proteome</keyword>
<dbReference type="PANTHER" id="PTHR11963:SF23">
    <property type="entry name" value="CYTOSOL AMINOPEPTIDASE"/>
    <property type="match status" value="1"/>
</dbReference>
<dbReference type="PANTHER" id="PTHR11963">
    <property type="entry name" value="LEUCINE AMINOPEPTIDASE-RELATED"/>
    <property type="match status" value="1"/>
</dbReference>
<dbReference type="Pfam" id="PF00883">
    <property type="entry name" value="Peptidase_M17"/>
    <property type="match status" value="1"/>
</dbReference>
<keyword evidence="8" id="KW-0963">Cytoplasm</keyword>
<keyword evidence="8" id="KW-0479">Metal-binding</keyword>
<feature type="binding site" evidence="8">
    <location>
        <position position="274"/>
    </location>
    <ligand>
        <name>Mn(2+)</name>
        <dbReference type="ChEBI" id="CHEBI:29035"/>
        <label>1</label>
    </ligand>
</feature>
<dbReference type="InterPro" id="IPR000819">
    <property type="entry name" value="Peptidase_M17_C"/>
</dbReference>
<evidence type="ECO:0000256" key="3">
    <source>
        <dbReference type="ARBA" id="ARBA00009528"/>
    </source>
</evidence>
<dbReference type="InterPro" id="IPR043472">
    <property type="entry name" value="Macro_dom-like"/>
</dbReference>
<organism evidence="10 11">
    <name type="scientific">Halomonas casei</name>
    <dbReference type="NCBI Taxonomy" id="2742613"/>
    <lineage>
        <taxon>Bacteria</taxon>
        <taxon>Pseudomonadati</taxon>
        <taxon>Pseudomonadota</taxon>
        <taxon>Gammaproteobacteria</taxon>
        <taxon>Oceanospirillales</taxon>
        <taxon>Halomonadaceae</taxon>
        <taxon>Halomonas</taxon>
    </lineage>
</organism>
<reference evidence="10 11" key="1">
    <citation type="submission" date="2020-07" db="EMBL/GenBank/DDBJ databases">
        <title>Halophilic bacteria isolated from french cheeses.</title>
        <authorList>
            <person name="Kothe C.I."/>
            <person name="Farah-Kraiem B."/>
            <person name="Renault P."/>
            <person name="Dridi B."/>
        </authorList>
    </citation>
    <scope>NUCLEOTIDE SEQUENCE [LARGE SCALE GENOMIC DNA]</scope>
    <source>
        <strain evidence="10 11">FME1</strain>
    </source>
</reference>
<evidence type="ECO:0000256" key="2">
    <source>
        <dbReference type="ARBA" id="ARBA00000967"/>
    </source>
</evidence>
<comment type="catalytic activity">
    <reaction evidence="2 8">
        <text>Release of an N-terminal amino acid, preferentially leucine, but not glutamic or aspartic acids.</text>
        <dbReference type="EC" id="3.4.11.10"/>
    </reaction>
</comment>
<keyword evidence="5 8" id="KW-0645">Protease</keyword>
<proteinExistence type="inferred from homology"/>
<evidence type="ECO:0000256" key="8">
    <source>
        <dbReference type="HAMAP-Rule" id="MF_00181"/>
    </source>
</evidence>
<feature type="domain" description="Cytosol aminopeptidase" evidence="9">
    <location>
        <begin position="349"/>
        <end position="356"/>
    </location>
</feature>
<feature type="binding site" evidence="8">
    <location>
        <position position="274"/>
    </location>
    <ligand>
        <name>Mn(2+)</name>
        <dbReference type="ChEBI" id="CHEBI:29035"/>
        <label>2</label>
    </ligand>
</feature>
<evidence type="ECO:0000256" key="1">
    <source>
        <dbReference type="ARBA" id="ARBA00000135"/>
    </source>
</evidence>
<name>A0ABR9EZX9_9GAMM</name>
<gene>
    <name evidence="8" type="primary">pepA</name>
    <name evidence="10" type="ORF">EI168_06560</name>
</gene>
<evidence type="ECO:0000256" key="4">
    <source>
        <dbReference type="ARBA" id="ARBA00022438"/>
    </source>
</evidence>
<dbReference type="Proteomes" id="UP001645039">
    <property type="component" value="Unassembled WGS sequence"/>
</dbReference>
<dbReference type="GO" id="GO:0004177">
    <property type="term" value="F:aminopeptidase activity"/>
    <property type="evidence" value="ECO:0007669"/>
    <property type="project" value="UniProtKB-KW"/>
</dbReference>
<evidence type="ECO:0000313" key="10">
    <source>
        <dbReference type="EMBL" id="MBE0399773.1"/>
    </source>
</evidence>
<dbReference type="InterPro" id="IPR011356">
    <property type="entry name" value="Leucine_aapep/pepB"/>
</dbReference>